<name>A0AA42R9Z8_AERCA</name>
<dbReference type="SUPFAM" id="SSF52113">
    <property type="entry name" value="BRCT domain"/>
    <property type="match status" value="1"/>
</dbReference>
<dbReference type="PROSITE" id="PS50172">
    <property type="entry name" value="BRCT"/>
    <property type="match status" value="1"/>
</dbReference>
<dbReference type="CDD" id="cd17748">
    <property type="entry name" value="BRCT_DNA_ligase_like"/>
    <property type="match status" value="1"/>
</dbReference>
<feature type="domain" description="BRCT" evidence="1">
    <location>
        <begin position="208"/>
        <end position="290"/>
    </location>
</feature>
<dbReference type="AlphaFoldDB" id="A0AA42R9Z8"/>
<evidence type="ECO:0000313" key="3">
    <source>
        <dbReference type="Proteomes" id="UP001161704"/>
    </source>
</evidence>
<dbReference type="EMBL" id="JAOCIZ010000063">
    <property type="protein sequence ID" value="MDH1506386.1"/>
    <property type="molecule type" value="Genomic_DNA"/>
</dbReference>
<evidence type="ECO:0000259" key="1">
    <source>
        <dbReference type="PROSITE" id="PS50172"/>
    </source>
</evidence>
<reference evidence="2" key="1">
    <citation type="submission" date="2022-09" db="EMBL/GenBank/DDBJ databases">
        <title>Intensive care unit water sources are persistently colonized with multi-drug resistant bacteria and are the site of extensive horizontal gene transfer of antibiotic resistance genes.</title>
        <authorList>
            <person name="Diorio-Toth L."/>
        </authorList>
    </citation>
    <scope>NUCLEOTIDE SEQUENCE</scope>
    <source>
        <strain evidence="2">GD03710</strain>
    </source>
</reference>
<comment type="caution">
    <text evidence="2">The sequence shown here is derived from an EMBL/GenBank/DDBJ whole genome shotgun (WGS) entry which is preliminary data.</text>
</comment>
<evidence type="ECO:0000313" key="2">
    <source>
        <dbReference type="EMBL" id="MDH1506386.1"/>
    </source>
</evidence>
<organism evidence="2 3">
    <name type="scientific">Aeromonas caviae</name>
    <name type="common">Aeromonas punctata</name>
    <dbReference type="NCBI Taxonomy" id="648"/>
    <lineage>
        <taxon>Bacteria</taxon>
        <taxon>Pseudomonadati</taxon>
        <taxon>Pseudomonadota</taxon>
        <taxon>Gammaproteobacteria</taxon>
        <taxon>Aeromonadales</taxon>
        <taxon>Aeromonadaceae</taxon>
        <taxon>Aeromonas</taxon>
    </lineage>
</organism>
<dbReference type="RefSeq" id="WP_279982886.1">
    <property type="nucleotide sequence ID" value="NZ_JAOCIZ010000063.1"/>
</dbReference>
<dbReference type="InterPro" id="IPR036420">
    <property type="entry name" value="BRCT_dom_sf"/>
</dbReference>
<dbReference type="InterPro" id="IPR001357">
    <property type="entry name" value="BRCT_dom"/>
</dbReference>
<dbReference type="Proteomes" id="UP001161704">
    <property type="component" value="Unassembled WGS sequence"/>
</dbReference>
<gene>
    <name evidence="2" type="ORF">N5I20_15110</name>
</gene>
<sequence length="299" mass="33512">MPEYRDVPMPFCYKRNKQKALAGLYGILLGITADQRLREVEILFLDAWLKSDAEFKKQGDFLDIQCAIADALEDGVMTADERDDLLNLLEDVLKYNVPKDENMERLGELTNLLLGFLQGISADDNIVEAEVEMLNNLLQASDELLGAWPGNLLYQRLQAILADGVITEAERNDLLELIKQISGQRFTDTGLAVGMATEFFADEGVLSLQGKTVCFTGKFFSNTRFNLEQQAKLLGAEPLKAMSKKVNVLIIGSLANRDWMFTSHGRKIEAAIKNREEGHDIRIINEEDWVRIASSPLVA</sequence>
<dbReference type="Pfam" id="PF00533">
    <property type="entry name" value="BRCT"/>
    <property type="match status" value="1"/>
</dbReference>
<accession>A0AA42R9Z8</accession>
<proteinExistence type="predicted"/>
<dbReference type="Gene3D" id="3.40.50.10190">
    <property type="entry name" value="BRCT domain"/>
    <property type="match status" value="1"/>
</dbReference>
<protein>
    <submittedName>
        <fullName evidence="2">BRCT domain-containing protein</fullName>
    </submittedName>
</protein>